<evidence type="ECO:0000313" key="4">
    <source>
        <dbReference type="Proteomes" id="UP001085076"/>
    </source>
</evidence>
<dbReference type="AlphaFoldDB" id="A0A9D5C452"/>
<proteinExistence type="predicted"/>
<feature type="region of interest" description="Disordered" evidence="1">
    <location>
        <begin position="50"/>
        <end position="103"/>
    </location>
</feature>
<protein>
    <recommendedName>
        <fullName evidence="2">CCHC-type domain-containing protein</fullName>
    </recommendedName>
</protein>
<reference evidence="3" key="2">
    <citation type="journal article" date="2022" name="Hortic Res">
        <title>The genome of Dioscorea zingiberensis sheds light on the biosynthesis, origin and evolution of the medicinally important diosgenin saponins.</title>
        <authorList>
            <person name="Li Y."/>
            <person name="Tan C."/>
            <person name="Li Z."/>
            <person name="Guo J."/>
            <person name="Li S."/>
            <person name="Chen X."/>
            <person name="Wang C."/>
            <person name="Dai X."/>
            <person name="Yang H."/>
            <person name="Song W."/>
            <person name="Hou L."/>
            <person name="Xu J."/>
            <person name="Tong Z."/>
            <person name="Xu A."/>
            <person name="Yuan X."/>
            <person name="Wang W."/>
            <person name="Yang Q."/>
            <person name="Chen L."/>
            <person name="Sun Z."/>
            <person name="Wang K."/>
            <person name="Pan B."/>
            <person name="Chen J."/>
            <person name="Bao Y."/>
            <person name="Liu F."/>
            <person name="Qi X."/>
            <person name="Gang D.R."/>
            <person name="Wen J."/>
            <person name="Li J."/>
        </authorList>
    </citation>
    <scope>NUCLEOTIDE SEQUENCE</scope>
    <source>
        <strain evidence="3">Dzin_1.0</strain>
    </source>
</reference>
<sequence>MARVWKRKSTPARSPDERTELGSPRRDGLSYAGALRGDIAPRFTHIAITAPYKATTEEPDEGKWEKVHSKRHRQRTTEQAPRKRPPTENGIQPRRSPPMIRTPERPIYVCGQCLTPGHRVEECRRDLTCRRCWGIGHRAVKCKAELKKGEVTENAPASTLCNGEVGEENSRR</sequence>
<feature type="region of interest" description="Disordered" evidence="1">
    <location>
        <begin position="148"/>
        <end position="172"/>
    </location>
</feature>
<keyword evidence="4" id="KW-1185">Reference proteome</keyword>
<dbReference type="InterPro" id="IPR036875">
    <property type="entry name" value="Znf_CCHC_sf"/>
</dbReference>
<dbReference type="EMBL" id="JAGGNH010000008">
    <property type="protein sequence ID" value="KAJ0965637.1"/>
    <property type="molecule type" value="Genomic_DNA"/>
</dbReference>
<dbReference type="GO" id="GO:0008270">
    <property type="term" value="F:zinc ion binding"/>
    <property type="evidence" value="ECO:0007669"/>
    <property type="project" value="InterPro"/>
</dbReference>
<dbReference type="SUPFAM" id="SSF57756">
    <property type="entry name" value="Retrovirus zinc finger-like domains"/>
    <property type="match status" value="1"/>
</dbReference>
<feature type="compositionally biased region" description="Basic residues" evidence="1">
    <location>
        <begin position="1"/>
        <end position="10"/>
    </location>
</feature>
<dbReference type="SMART" id="SM00343">
    <property type="entry name" value="ZnF_C2HC"/>
    <property type="match status" value="2"/>
</dbReference>
<gene>
    <name evidence="3" type="ORF">J5N97_026775</name>
</gene>
<dbReference type="GO" id="GO:0003676">
    <property type="term" value="F:nucleic acid binding"/>
    <property type="evidence" value="ECO:0007669"/>
    <property type="project" value="InterPro"/>
</dbReference>
<accession>A0A9D5C452</accession>
<feature type="domain" description="CCHC-type" evidence="2">
    <location>
        <begin position="109"/>
        <end position="125"/>
    </location>
</feature>
<evidence type="ECO:0000256" key="1">
    <source>
        <dbReference type="SAM" id="MobiDB-lite"/>
    </source>
</evidence>
<organism evidence="3 4">
    <name type="scientific">Dioscorea zingiberensis</name>
    <dbReference type="NCBI Taxonomy" id="325984"/>
    <lineage>
        <taxon>Eukaryota</taxon>
        <taxon>Viridiplantae</taxon>
        <taxon>Streptophyta</taxon>
        <taxon>Embryophyta</taxon>
        <taxon>Tracheophyta</taxon>
        <taxon>Spermatophyta</taxon>
        <taxon>Magnoliopsida</taxon>
        <taxon>Liliopsida</taxon>
        <taxon>Dioscoreales</taxon>
        <taxon>Dioscoreaceae</taxon>
        <taxon>Dioscorea</taxon>
    </lineage>
</organism>
<dbReference type="Proteomes" id="UP001085076">
    <property type="component" value="Miscellaneous, Linkage group lg08"/>
</dbReference>
<dbReference type="InterPro" id="IPR001878">
    <property type="entry name" value="Znf_CCHC"/>
</dbReference>
<reference evidence="3" key="1">
    <citation type="submission" date="2021-03" db="EMBL/GenBank/DDBJ databases">
        <authorList>
            <person name="Li Z."/>
            <person name="Yang C."/>
        </authorList>
    </citation>
    <scope>NUCLEOTIDE SEQUENCE</scope>
    <source>
        <strain evidence="3">Dzin_1.0</strain>
        <tissue evidence="3">Leaf</tissue>
    </source>
</reference>
<evidence type="ECO:0000259" key="2">
    <source>
        <dbReference type="SMART" id="SM00343"/>
    </source>
</evidence>
<feature type="region of interest" description="Disordered" evidence="1">
    <location>
        <begin position="1"/>
        <end position="36"/>
    </location>
</feature>
<dbReference type="Gene3D" id="4.10.60.10">
    <property type="entry name" value="Zinc finger, CCHC-type"/>
    <property type="match status" value="1"/>
</dbReference>
<feature type="domain" description="CCHC-type" evidence="2">
    <location>
        <begin position="128"/>
        <end position="144"/>
    </location>
</feature>
<feature type="compositionally biased region" description="Basic and acidic residues" evidence="1">
    <location>
        <begin position="14"/>
        <end position="28"/>
    </location>
</feature>
<evidence type="ECO:0000313" key="3">
    <source>
        <dbReference type="EMBL" id="KAJ0965637.1"/>
    </source>
</evidence>
<comment type="caution">
    <text evidence="3">The sequence shown here is derived from an EMBL/GenBank/DDBJ whole genome shotgun (WGS) entry which is preliminary data.</text>
</comment>
<name>A0A9D5C452_9LILI</name>